<dbReference type="Proteomes" id="UP001500420">
    <property type="component" value="Unassembled WGS sequence"/>
</dbReference>
<feature type="transmembrane region" description="Helical" evidence="1">
    <location>
        <begin position="37"/>
        <end position="59"/>
    </location>
</feature>
<evidence type="ECO:0000313" key="2">
    <source>
        <dbReference type="EMBL" id="GAA0665643.1"/>
    </source>
</evidence>
<dbReference type="RefSeq" id="WP_343772632.1">
    <property type="nucleotide sequence ID" value="NZ_BAAADV010000001.1"/>
</dbReference>
<proteinExistence type="predicted"/>
<dbReference type="EMBL" id="BAAADV010000001">
    <property type="protein sequence ID" value="GAA0665643.1"/>
    <property type="molecule type" value="Genomic_DNA"/>
</dbReference>
<gene>
    <name evidence="2" type="ORF">GCM10009020_08430</name>
</gene>
<keyword evidence="1" id="KW-0812">Transmembrane</keyword>
<reference evidence="2 3" key="1">
    <citation type="journal article" date="2019" name="Int. J. Syst. Evol. Microbiol.">
        <title>The Global Catalogue of Microorganisms (GCM) 10K type strain sequencing project: providing services to taxonomists for standard genome sequencing and annotation.</title>
        <authorList>
            <consortium name="The Broad Institute Genomics Platform"/>
            <consortium name="The Broad Institute Genome Sequencing Center for Infectious Disease"/>
            <person name="Wu L."/>
            <person name="Ma J."/>
        </authorList>
    </citation>
    <scope>NUCLEOTIDE SEQUENCE [LARGE SCALE GENOMIC DNA]</scope>
    <source>
        <strain evidence="2 3">JCM 16328</strain>
    </source>
</reference>
<comment type="caution">
    <text evidence="2">The sequence shown here is derived from an EMBL/GenBank/DDBJ whole genome shotgun (WGS) entry which is preliminary data.</text>
</comment>
<dbReference type="AlphaFoldDB" id="A0AAV3T7F6"/>
<keyword evidence="1" id="KW-1133">Transmembrane helix</keyword>
<sequence>MDKDQLLELVPHYVALVVLLLLALTAVRVLVGDVGLWVELVIAFVVAVAYRPLVARLGYAPSAWER</sequence>
<keyword evidence="1" id="KW-0472">Membrane</keyword>
<accession>A0AAV3T7F6</accession>
<organism evidence="2 3">
    <name type="scientific">Natronoarchaeum mannanilyticum</name>
    <dbReference type="NCBI Taxonomy" id="926360"/>
    <lineage>
        <taxon>Archaea</taxon>
        <taxon>Methanobacteriati</taxon>
        <taxon>Methanobacteriota</taxon>
        <taxon>Stenosarchaea group</taxon>
        <taxon>Halobacteria</taxon>
        <taxon>Halobacteriales</taxon>
        <taxon>Natronoarchaeaceae</taxon>
    </lineage>
</organism>
<keyword evidence="3" id="KW-1185">Reference proteome</keyword>
<evidence type="ECO:0000313" key="3">
    <source>
        <dbReference type="Proteomes" id="UP001500420"/>
    </source>
</evidence>
<evidence type="ECO:0000256" key="1">
    <source>
        <dbReference type="SAM" id="Phobius"/>
    </source>
</evidence>
<protein>
    <submittedName>
        <fullName evidence="2">Uncharacterized protein</fullName>
    </submittedName>
</protein>
<feature type="transmembrane region" description="Helical" evidence="1">
    <location>
        <begin position="12"/>
        <end position="31"/>
    </location>
</feature>
<name>A0AAV3T7F6_9EURY</name>